<keyword evidence="10" id="KW-1185">Reference proteome</keyword>
<dbReference type="GO" id="GO:0004540">
    <property type="term" value="F:RNA nuclease activity"/>
    <property type="evidence" value="ECO:0007669"/>
    <property type="project" value="InterPro"/>
</dbReference>
<keyword evidence="2 6" id="KW-0540">Nuclease</keyword>
<gene>
    <name evidence="6" type="primary">vapC</name>
    <name evidence="8" type="ORF">RradSPS_1043</name>
    <name evidence="9" type="ORF">SIL72_06790</name>
</gene>
<evidence type="ECO:0000256" key="2">
    <source>
        <dbReference type="ARBA" id="ARBA00022722"/>
    </source>
</evidence>
<evidence type="ECO:0000256" key="4">
    <source>
        <dbReference type="ARBA" id="ARBA00022801"/>
    </source>
</evidence>
<dbReference type="HAMAP" id="MF_00265">
    <property type="entry name" value="VapC_Nob1"/>
    <property type="match status" value="1"/>
</dbReference>
<dbReference type="Gene3D" id="3.40.50.1010">
    <property type="entry name" value="5'-nuclease"/>
    <property type="match status" value="1"/>
</dbReference>
<dbReference type="Proteomes" id="UP001281130">
    <property type="component" value="Unassembled WGS sequence"/>
</dbReference>
<dbReference type="EC" id="3.1.-.-" evidence="6"/>
<dbReference type="Pfam" id="PF01850">
    <property type="entry name" value="PIN"/>
    <property type="match status" value="1"/>
</dbReference>
<evidence type="ECO:0000256" key="5">
    <source>
        <dbReference type="ARBA" id="ARBA00022842"/>
    </source>
</evidence>
<dbReference type="RefSeq" id="WP_051589402.1">
    <property type="nucleotide sequence ID" value="NZ_CP007514.1"/>
</dbReference>
<dbReference type="SUPFAM" id="SSF88723">
    <property type="entry name" value="PIN domain-like"/>
    <property type="match status" value="1"/>
</dbReference>
<dbReference type="KEGG" id="rrd:RradSPS_1043"/>
<comment type="cofactor">
    <cofactor evidence="6">
        <name>Mg(2+)</name>
        <dbReference type="ChEBI" id="CHEBI:18420"/>
    </cofactor>
</comment>
<comment type="caution">
    <text evidence="6">Lacks conserved residue(s) required for the propagation of feature annotation.</text>
</comment>
<dbReference type="GO" id="GO:0000287">
    <property type="term" value="F:magnesium ion binding"/>
    <property type="evidence" value="ECO:0007669"/>
    <property type="project" value="UniProtKB-UniRule"/>
</dbReference>
<proteinExistence type="inferred from homology"/>
<reference evidence="8 10" key="1">
    <citation type="submission" date="2014-03" db="EMBL/GenBank/DDBJ databases">
        <title>Complete genome sequence of the Radio-Resistant Rubrobacter radiotolerans RSPS-4.</title>
        <authorList>
            <person name="Egas C.C."/>
            <person name="Barroso C.C."/>
            <person name="Froufe H.J.C."/>
            <person name="Pacheco J.J."/>
            <person name="Albuquerque L.L."/>
            <person name="da Costa M.M.S."/>
        </authorList>
    </citation>
    <scope>NUCLEOTIDE SEQUENCE [LARGE SCALE GENOMIC DNA]</scope>
    <source>
        <strain evidence="8 10">RSPS-4</strain>
    </source>
</reference>
<evidence type="ECO:0000313" key="8">
    <source>
        <dbReference type="EMBL" id="AHY46326.1"/>
    </source>
</evidence>
<dbReference type="Proteomes" id="UP000025229">
    <property type="component" value="Chromosome"/>
</dbReference>
<sequence>MSGELIYLDSSALLRLVVRTSETDALREELLRWPERVTSRISWLELLRYARSGKAGLDRAACERSAADVLSRIALVEVDRAVVEAAAGLEAPGLGVPEALHVGAALSLGKDLGALVSYSGAVLLAADGARLAVLAPGAAPEPGA</sequence>
<organism evidence="8 10">
    <name type="scientific">Rubrobacter radiotolerans</name>
    <name type="common">Arthrobacter radiotolerans</name>
    <dbReference type="NCBI Taxonomy" id="42256"/>
    <lineage>
        <taxon>Bacteria</taxon>
        <taxon>Bacillati</taxon>
        <taxon>Actinomycetota</taxon>
        <taxon>Rubrobacteria</taxon>
        <taxon>Rubrobacterales</taxon>
        <taxon>Rubrobacteraceae</taxon>
        <taxon>Rubrobacter</taxon>
    </lineage>
</organism>
<dbReference type="AlphaFoldDB" id="A0A023X275"/>
<evidence type="ECO:0000256" key="1">
    <source>
        <dbReference type="ARBA" id="ARBA00022649"/>
    </source>
</evidence>
<feature type="domain" description="PIN" evidence="7">
    <location>
        <begin position="6"/>
        <end position="109"/>
    </location>
</feature>
<evidence type="ECO:0000313" key="10">
    <source>
        <dbReference type="Proteomes" id="UP000025229"/>
    </source>
</evidence>
<comment type="function">
    <text evidence="6">Toxic component of a toxin-antitoxin (TA) system. An RNase.</text>
</comment>
<name>A0A023X275_RUBRA</name>
<dbReference type="EMBL" id="CP007514">
    <property type="protein sequence ID" value="AHY46326.1"/>
    <property type="molecule type" value="Genomic_DNA"/>
</dbReference>
<evidence type="ECO:0000256" key="6">
    <source>
        <dbReference type="HAMAP-Rule" id="MF_00265"/>
    </source>
</evidence>
<dbReference type="InterPro" id="IPR029060">
    <property type="entry name" value="PIN-like_dom_sf"/>
</dbReference>
<keyword evidence="6" id="KW-0800">Toxin</keyword>
<dbReference type="GO" id="GO:0016787">
    <property type="term" value="F:hydrolase activity"/>
    <property type="evidence" value="ECO:0007669"/>
    <property type="project" value="UniProtKB-KW"/>
</dbReference>
<protein>
    <recommendedName>
        <fullName evidence="6">Ribonuclease VapC</fullName>
        <shortName evidence="6">RNase VapC</shortName>
        <ecNumber evidence="6">3.1.-.-</ecNumber>
    </recommendedName>
    <alternativeName>
        <fullName evidence="6">Toxin VapC</fullName>
    </alternativeName>
</protein>
<keyword evidence="3 6" id="KW-0479">Metal-binding</keyword>
<dbReference type="InterPro" id="IPR022907">
    <property type="entry name" value="VapC_family"/>
</dbReference>
<evidence type="ECO:0000259" key="7">
    <source>
        <dbReference type="Pfam" id="PF01850"/>
    </source>
</evidence>
<feature type="binding site" evidence="6">
    <location>
        <position position="9"/>
    </location>
    <ligand>
        <name>Mg(2+)</name>
        <dbReference type="ChEBI" id="CHEBI:18420"/>
    </ligand>
</feature>
<dbReference type="HOGENOM" id="CLU_119496_0_1_11"/>
<keyword evidence="4 6" id="KW-0378">Hydrolase</keyword>
<accession>A0A023X275</accession>
<keyword evidence="1 6" id="KW-1277">Toxin-antitoxin system</keyword>
<evidence type="ECO:0000256" key="3">
    <source>
        <dbReference type="ARBA" id="ARBA00022723"/>
    </source>
</evidence>
<keyword evidence="5 6" id="KW-0460">Magnesium</keyword>
<comment type="similarity">
    <text evidence="6">Belongs to the PINc/VapC protein family.</text>
</comment>
<dbReference type="STRING" id="42256.RradSPS_1043"/>
<dbReference type="eggNOG" id="COG1848">
    <property type="taxonomic scope" value="Bacteria"/>
</dbReference>
<dbReference type="EMBL" id="JAWXXX010000001">
    <property type="protein sequence ID" value="MDX5893733.1"/>
    <property type="molecule type" value="Genomic_DNA"/>
</dbReference>
<dbReference type="InterPro" id="IPR002716">
    <property type="entry name" value="PIN_dom"/>
</dbReference>
<reference evidence="9" key="2">
    <citation type="submission" date="2023-11" db="EMBL/GenBank/DDBJ databases">
        <title>MicrobeMod: A computational toolkit for identifying prokaryotic methylation and restriction-modification with nanopore sequencing.</title>
        <authorList>
            <person name="Crits-Christoph A."/>
            <person name="Kang S.C."/>
            <person name="Lee H."/>
            <person name="Ostrov N."/>
        </authorList>
    </citation>
    <scope>NUCLEOTIDE SEQUENCE</scope>
    <source>
        <strain evidence="9">ATCC 51242</strain>
    </source>
</reference>
<evidence type="ECO:0000313" key="9">
    <source>
        <dbReference type="EMBL" id="MDX5893733.1"/>
    </source>
</evidence>
<dbReference type="GO" id="GO:0090729">
    <property type="term" value="F:toxin activity"/>
    <property type="evidence" value="ECO:0007669"/>
    <property type="project" value="UniProtKB-KW"/>
</dbReference>